<dbReference type="EMBL" id="JADGJH010000604">
    <property type="protein sequence ID" value="KAJ3125534.1"/>
    <property type="molecule type" value="Genomic_DNA"/>
</dbReference>
<name>A0AAD5XIQ7_9FUNG</name>
<comment type="caution">
    <text evidence="1">The sequence shown here is derived from an EMBL/GenBank/DDBJ whole genome shotgun (WGS) entry which is preliminary data.</text>
</comment>
<dbReference type="Proteomes" id="UP001211907">
    <property type="component" value="Unassembled WGS sequence"/>
</dbReference>
<keyword evidence="2" id="KW-1185">Reference proteome</keyword>
<accession>A0AAD5XIQ7</accession>
<protein>
    <submittedName>
        <fullName evidence="1">Uncharacterized protein</fullName>
    </submittedName>
</protein>
<gene>
    <name evidence="1" type="ORF">HK100_010748</name>
</gene>
<evidence type="ECO:0000313" key="1">
    <source>
        <dbReference type="EMBL" id="KAJ3125534.1"/>
    </source>
</evidence>
<organism evidence="1 2">
    <name type="scientific">Physocladia obscura</name>
    <dbReference type="NCBI Taxonomy" id="109957"/>
    <lineage>
        <taxon>Eukaryota</taxon>
        <taxon>Fungi</taxon>
        <taxon>Fungi incertae sedis</taxon>
        <taxon>Chytridiomycota</taxon>
        <taxon>Chytridiomycota incertae sedis</taxon>
        <taxon>Chytridiomycetes</taxon>
        <taxon>Chytridiales</taxon>
        <taxon>Chytriomycetaceae</taxon>
        <taxon>Physocladia</taxon>
    </lineage>
</organism>
<reference evidence="1" key="1">
    <citation type="submission" date="2020-05" db="EMBL/GenBank/DDBJ databases">
        <title>Phylogenomic resolution of chytrid fungi.</title>
        <authorList>
            <person name="Stajich J.E."/>
            <person name="Amses K."/>
            <person name="Simmons R."/>
            <person name="Seto K."/>
            <person name="Myers J."/>
            <person name="Bonds A."/>
            <person name="Quandt C.A."/>
            <person name="Barry K."/>
            <person name="Liu P."/>
            <person name="Grigoriev I."/>
            <person name="Longcore J.E."/>
            <person name="James T.Y."/>
        </authorList>
    </citation>
    <scope>NUCLEOTIDE SEQUENCE</scope>
    <source>
        <strain evidence="1">JEL0513</strain>
    </source>
</reference>
<evidence type="ECO:0000313" key="2">
    <source>
        <dbReference type="Proteomes" id="UP001211907"/>
    </source>
</evidence>
<dbReference type="AlphaFoldDB" id="A0AAD5XIQ7"/>
<sequence length="282" mass="30631">MDKVARAKKWEDRLQSRLRGGVNVKRLQKHEFNLVERVNARTAAAAAAIAVDSQDVSLPSAAESIKSSKQTFEQSIAVMSVAMAAVTVQTSKNNNNDDDNNDSKKYADTSTIMEIGIEKSMMIDRTCNDDVICLVETRIESSAGVDATNSDVAADMVTGETRNEYSYCPIETRIKKSVITDVIAVNAAGMDIGKTRNNDSNCLAETRIEKSIGGGAVDGILAGKTQNDDTNCLIEKIAAKASITDAIAGIATASIYKKNQITYHDIYLPFKPRTKNRKNGKR</sequence>
<proteinExistence type="predicted"/>